<feature type="compositionally biased region" description="Basic and acidic residues" evidence="1">
    <location>
        <begin position="55"/>
        <end position="67"/>
    </location>
</feature>
<dbReference type="Proteomes" id="UP000548423">
    <property type="component" value="Unassembled WGS sequence"/>
</dbReference>
<dbReference type="EMBL" id="JACCBX010000005">
    <property type="protein sequence ID" value="NYE05977.1"/>
    <property type="molecule type" value="Genomic_DNA"/>
</dbReference>
<feature type="compositionally biased region" description="Basic and acidic residues" evidence="1">
    <location>
        <begin position="92"/>
        <end position="110"/>
    </location>
</feature>
<evidence type="ECO:0000313" key="3">
    <source>
        <dbReference type="Proteomes" id="UP000548423"/>
    </source>
</evidence>
<feature type="compositionally biased region" description="Basic and acidic residues" evidence="1">
    <location>
        <begin position="1"/>
        <end position="30"/>
    </location>
</feature>
<reference evidence="3" key="2">
    <citation type="submission" date="2020-08" db="EMBL/GenBank/DDBJ databases">
        <title>The Agave Microbiome: Exploring the role of microbial communities in plant adaptations to desert environments.</title>
        <authorList>
            <person name="Partida-Martinez L.P."/>
        </authorList>
    </citation>
    <scope>NUCLEOTIDE SEQUENCE [LARGE SCALE GENOMIC DNA]</scope>
    <source>
        <strain evidence="3">AT2.8</strain>
    </source>
</reference>
<gene>
    <name evidence="2" type="ORF">F4694_002752</name>
</gene>
<dbReference type="AlphaFoldDB" id="A0A852TE68"/>
<accession>A0A852TE68</accession>
<evidence type="ECO:0000256" key="1">
    <source>
        <dbReference type="SAM" id="MobiDB-lite"/>
    </source>
</evidence>
<comment type="caution">
    <text evidence="2">The sequence shown here is derived from an EMBL/GenBank/DDBJ whole genome shotgun (WGS) entry which is preliminary data.</text>
</comment>
<protein>
    <submittedName>
        <fullName evidence="2">Uncharacterized protein</fullName>
    </submittedName>
</protein>
<reference evidence="3" key="1">
    <citation type="submission" date="2020-07" db="EMBL/GenBank/DDBJ databases">
        <authorList>
            <person name="Partida-Martinez L."/>
            <person name="Huntemann M."/>
            <person name="Clum A."/>
            <person name="Wang J."/>
            <person name="Palaniappan K."/>
            <person name="Ritter S."/>
            <person name="Chen I.-M."/>
            <person name="Stamatis D."/>
            <person name="Reddy T."/>
            <person name="O'Malley R."/>
            <person name="Daum C."/>
            <person name="Shapiro N."/>
            <person name="Ivanova N."/>
            <person name="Kyrpides N."/>
            <person name="Woyke T."/>
        </authorList>
    </citation>
    <scope>NUCLEOTIDE SEQUENCE [LARGE SCALE GENOMIC DNA]</scope>
    <source>
        <strain evidence="3">AT2.8</strain>
    </source>
</reference>
<organism evidence="2 3">
    <name type="scientific">Neobacillus niacini</name>
    <dbReference type="NCBI Taxonomy" id="86668"/>
    <lineage>
        <taxon>Bacteria</taxon>
        <taxon>Bacillati</taxon>
        <taxon>Bacillota</taxon>
        <taxon>Bacilli</taxon>
        <taxon>Bacillales</taxon>
        <taxon>Bacillaceae</taxon>
        <taxon>Neobacillus</taxon>
    </lineage>
</organism>
<feature type="region of interest" description="Disordered" evidence="1">
    <location>
        <begin position="55"/>
        <end position="118"/>
    </location>
</feature>
<evidence type="ECO:0000313" key="2">
    <source>
        <dbReference type="EMBL" id="NYE05977.1"/>
    </source>
</evidence>
<name>A0A852TE68_9BACI</name>
<sequence length="118" mass="13700">MGKNYVDDKETESLRRKDENEFTDSFEKEPTGYTDGQDPQVKQELPGDEIVEDIRELSRQQGQRDGDPTFLSGENVQQENDRQRYGDSISKNADKEFQQRDGDSNSESKNKSNNQNRY</sequence>
<proteinExistence type="predicted"/>
<feature type="region of interest" description="Disordered" evidence="1">
    <location>
        <begin position="1"/>
        <end position="43"/>
    </location>
</feature>